<reference evidence="2 3" key="1">
    <citation type="submission" date="2014-06" db="EMBL/GenBank/DDBJ databases">
        <title>Evolutionary Origins and Diversification of the Mycorrhizal Mutualists.</title>
        <authorList>
            <consortium name="DOE Joint Genome Institute"/>
            <consortium name="Mycorrhizal Genomics Consortium"/>
            <person name="Kohler A."/>
            <person name="Kuo A."/>
            <person name="Nagy L.G."/>
            <person name="Floudas D."/>
            <person name="Copeland A."/>
            <person name="Barry K.W."/>
            <person name="Cichocki N."/>
            <person name="Veneault-Fourrey C."/>
            <person name="LaButti K."/>
            <person name="Lindquist E.A."/>
            <person name="Lipzen A."/>
            <person name="Lundell T."/>
            <person name="Morin E."/>
            <person name="Murat C."/>
            <person name="Riley R."/>
            <person name="Ohm R."/>
            <person name="Sun H."/>
            <person name="Tunlid A."/>
            <person name="Henrissat B."/>
            <person name="Grigoriev I.V."/>
            <person name="Hibbett D.S."/>
            <person name="Martin F."/>
        </authorList>
    </citation>
    <scope>NUCLEOTIDE SEQUENCE [LARGE SCALE GENOMIC DNA]</scope>
    <source>
        <strain evidence="2 3">SS14</strain>
    </source>
</reference>
<dbReference type="AlphaFoldDB" id="A0A0C9UX61"/>
<sequence length="205" mass="23514">MDIEESIPNNIRRWYHPRTSPLGPQTSVYHRHSKLGPQLSKGPSKSCPNLRIRCILLAFENDNSKRDPYSEKAQWCEDLLVTGLKDIFHPQYTCPHLYHPSDPEYDEEWAGESWSDEEWSDSDPDDDVTTLSDGNDEQGVKIIASEEEEQQAMDFDTETRPQWNSWTPISGASPISQPFFNAPSAWKHNADIADTRQRISTYADS</sequence>
<name>A0A0C9UX61_SPHS4</name>
<gene>
    <name evidence="2" type="ORF">M422DRAFT_49574</name>
</gene>
<dbReference type="HOGENOM" id="CLU_1338276_0_0_1"/>
<dbReference type="OrthoDB" id="3268628at2759"/>
<dbReference type="Proteomes" id="UP000054279">
    <property type="component" value="Unassembled WGS sequence"/>
</dbReference>
<evidence type="ECO:0000313" key="2">
    <source>
        <dbReference type="EMBL" id="KIJ39424.1"/>
    </source>
</evidence>
<protein>
    <submittedName>
        <fullName evidence="2">Uncharacterized protein</fullName>
    </submittedName>
</protein>
<feature type="compositionally biased region" description="Acidic residues" evidence="1">
    <location>
        <begin position="105"/>
        <end position="128"/>
    </location>
</feature>
<organism evidence="2 3">
    <name type="scientific">Sphaerobolus stellatus (strain SS14)</name>
    <dbReference type="NCBI Taxonomy" id="990650"/>
    <lineage>
        <taxon>Eukaryota</taxon>
        <taxon>Fungi</taxon>
        <taxon>Dikarya</taxon>
        <taxon>Basidiomycota</taxon>
        <taxon>Agaricomycotina</taxon>
        <taxon>Agaricomycetes</taxon>
        <taxon>Phallomycetidae</taxon>
        <taxon>Geastrales</taxon>
        <taxon>Sphaerobolaceae</taxon>
        <taxon>Sphaerobolus</taxon>
    </lineage>
</organism>
<evidence type="ECO:0000313" key="3">
    <source>
        <dbReference type="Proteomes" id="UP000054279"/>
    </source>
</evidence>
<evidence type="ECO:0000256" key="1">
    <source>
        <dbReference type="SAM" id="MobiDB-lite"/>
    </source>
</evidence>
<feature type="region of interest" description="Disordered" evidence="1">
    <location>
        <begin position="105"/>
        <end position="136"/>
    </location>
</feature>
<keyword evidence="3" id="KW-1185">Reference proteome</keyword>
<proteinExistence type="predicted"/>
<dbReference type="EMBL" id="KN837152">
    <property type="protein sequence ID" value="KIJ39424.1"/>
    <property type="molecule type" value="Genomic_DNA"/>
</dbReference>
<accession>A0A0C9UX61</accession>